<gene>
    <name evidence="15" type="ORF">C3L33_01299</name>
</gene>
<dbReference type="InterPro" id="IPR044788">
    <property type="entry name" value="X8_dom_prot"/>
</dbReference>
<dbReference type="GO" id="GO:0005886">
    <property type="term" value="C:plasma membrane"/>
    <property type="evidence" value="ECO:0007669"/>
    <property type="project" value="UniProtKB-SubCell"/>
</dbReference>
<evidence type="ECO:0000256" key="1">
    <source>
        <dbReference type="ARBA" id="ARBA00004609"/>
    </source>
</evidence>
<keyword evidence="10" id="KW-0449">Lipoprotein</keyword>
<evidence type="ECO:0000313" key="16">
    <source>
        <dbReference type="Proteomes" id="UP000428333"/>
    </source>
</evidence>
<feature type="non-terminal residue" evidence="15">
    <location>
        <position position="1"/>
    </location>
</feature>
<keyword evidence="16" id="KW-1185">Reference proteome</keyword>
<dbReference type="Gene3D" id="3.20.20.80">
    <property type="entry name" value="Glycosidases"/>
    <property type="match status" value="1"/>
</dbReference>
<keyword evidence="6" id="KW-0378">Hydrolase</keyword>
<dbReference type="FunFam" id="1.20.58.1040:FF:000001">
    <property type="entry name" value="Glucan endo-1,3-beta-glucosidase 4"/>
    <property type="match status" value="1"/>
</dbReference>
<evidence type="ECO:0000256" key="13">
    <source>
        <dbReference type="SAM" id="SignalP"/>
    </source>
</evidence>
<comment type="similarity">
    <text evidence="2 12">Belongs to the glycosyl hydrolase 17 family.</text>
</comment>
<evidence type="ECO:0000256" key="7">
    <source>
        <dbReference type="ARBA" id="ARBA00023136"/>
    </source>
</evidence>
<evidence type="ECO:0000256" key="10">
    <source>
        <dbReference type="ARBA" id="ARBA00023288"/>
    </source>
</evidence>
<dbReference type="GO" id="GO:0004553">
    <property type="term" value="F:hydrolase activity, hydrolyzing O-glycosyl compounds"/>
    <property type="evidence" value="ECO:0007669"/>
    <property type="project" value="InterPro"/>
</dbReference>
<dbReference type="Pfam" id="PF00332">
    <property type="entry name" value="Glyco_hydro_17"/>
    <property type="match status" value="1"/>
</dbReference>
<evidence type="ECO:0000256" key="4">
    <source>
        <dbReference type="ARBA" id="ARBA00022622"/>
    </source>
</evidence>
<evidence type="ECO:0000256" key="3">
    <source>
        <dbReference type="ARBA" id="ARBA00022475"/>
    </source>
</evidence>
<protein>
    <recommendedName>
        <fullName evidence="14">X8 domain-containing protein</fullName>
    </recommendedName>
</protein>
<keyword evidence="7" id="KW-0472">Membrane</keyword>
<dbReference type="Pfam" id="PF07983">
    <property type="entry name" value="X8"/>
    <property type="match status" value="1"/>
</dbReference>
<feature type="non-terminal residue" evidence="15">
    <location>
        <position position="474"/>
    </location>
</feature>
<dbReference type="SMART" id="SM00768">
    <property type="entry name" value="X8"/>
    <property type="match status" value="1"/>
</dbReference>
<reference evidence="15 16" key="1">
    <citation type="journal article" date="2019" name="Genome Biol. Evol.">
        <title>The Rhododendron genome and chromosomal organization provide insight into shared whole-genome duplications across the heath family (Ericaceae).</title>
        <authorList>
            <person name="Soza V.L."/>
            <person name="Lindsley D."/>
            <person name="Waalkes A."/>
            <person name="Ramage E."/>
            <person name="Patwardhan R.P."/>
            <person name="Burton J.N."/>
            <person name="Adey A."/>
            <person name="Kumar A."/>
            <person name="Qiu R."/>
            <person name="Shendure J."/>
            <person name="Hall B."/>
        </authorList>
    </citation>
    <scope>NUCLEOTIDE SEQUENCE [LARGE SCALE GENOMIC DNA]</scope>
    <source>
        <strain evidence="15">RSF 1966-606</strain>
    </source>
</reference>
<dbReference type="GO" id="GO:0009506">
    <property type="term" value="C:plasmodesma"/>
    <property type="evidence" value="ECO:0007669"/>
    <property type="project" value="UniProtKB-ARBA"/>
</dbReference>
<organism evidence="15 16">
    <name type="scientific">Rhododendron williamsianum</name>
    <dbReference type="NCBI Taxonomy" id="262921"/>
    <lineage>
        <taxon>Eukaryota</taxon>
        <taxon>Viridiplantae</taxon>
        <taxon>Streptophyta</taxon>
        <taxon>Embryophyta</taxon>
        <taxon>Tracheophyta</taxon>
        <taxon>Spermatophyta</taxon>
        <taxon>Magnoliopsida</taxon>
        <taxon>eudicotyledons</taxon>
        <taxon>Gunneridae</taxon>
        <taxon>Pentapetalae</taxon>
        <taxon>asterids</taxon>
        <taxon>Ericales</taxon>
        <taxon>Ericaceae</taxon>
        <taxon>Ericoideae</taxon>
        <taxon>Rhodoreae</taxon>
        <taxon>Rhododendron</taxon>
    </lineage>
</organism>
<dbReference type="AlphaFoldDB" id="A0A6A4MC48"/>
<evidence type="ECO:0000256" key="11">
    <source>
        <dbReference type="ARBA" id="ARBA00023295"/>
    </source>
</evidence>
<evidence type="ECO:0000256" key="8">
    <source>
        <dbReference type="ARBA" id="ARBA00023157"/>
    </source>
</evidence>
<dbReference type="SUPFAM" id="SSF51445">
    <property type="entry name" value="(Trans)glycosidases"/>
    <property type="match status" value="1"/>
</dbReference>
<dbReference type="Proteomes" id="UP000428333">
    <property type="component" value="Linkage Group LG01"/>
</dbReference>
<evidence type="ECO:0000256" key="6">
    <source>
        <dbReference type="ARBA" id="ARBA00022801"/>
    </source>
</evidence>
<dbReference type="PANTHER" id="PTHR31044">
    <property type="entry name" value="BETA-1,3 GLUCANASE"/>
    <property type="match status" value="1"/>
</dbReference>
<keyword evidence="4" id="KW-0336">GPI-anchor</keyword>
<feature type="domain" description="X8" evidence="14">
    <location>
        <begin position="315"/>
        <end position="398"/>
    </location>
</feature>
<feature type="chain" id="PRO_5025386707" description="X8 domain-containing protein" evidence="13">
    <location>
        <begin position="23"/>
        <end position="474"/>
    </location>
</feature>
<dbReference type="OrthoDB" id="421038at2759"/>
<dbReference type="InterPro" id="IPR000490">
    <property type="entry name" value="Glyco_hydro_17"/>
</dbReference>
<keyword evidence="11" id="KW-0326">Glycosidase</keyword>
<sequence>MLKKMGCLSLLFFLSLLNLTGGSQESVEHLPLHDPSPTVLQSLSHTGTPIAVSVGTEHLNEVSNSVVSAETWLKTHVLSHYPATKITTIVVGNTVFCNRNRHQEMGLVLPSVKNIFHSLTRWGLERDIKVSASLSSDCFNPSSATYKDGLSHIFIKPLLAFLENTNSTYLINPPPDFYPSPEDTLTLVSSHTESMKNIGVFNLNKINVLIETPREAKPISRKLSFMDSNVVEPFPARPTPLGPAQSPTVYSVPAFVAKSPLPPLIVTSSPPPFSLPSAPKLAPVFAPSHPPYGFNLPPPCSPRPPPALGAVSTAVWCVAKPNVPAETLQGAMDYACGDGGADCSAIKPQGSCYAPDTVVAHASYAFNSYWQKNKRNGGTCSFGGTAMIINANPSKPSFSPHFGSKLFSTLPVHSYLVKAMEAVITFPTFRNFTLLVRDTAGIYIHHPSWMSCAVNYDAAVIYISENLKLMDKPI</sequence>
<evidence type="ECO:0000256" key="9">
    <source>
        <dbReference type="ARBA" id="ARBA00023180"/>
    </source>
</evidence>
<comment type="subcellular location">
    <subcellularLocation>
        <location evidence="1">Cell membrane</location>
        <topology evidence="1">Lipid-anchor</topology>
        <topology evidence="1">GPI-anchor</topology>
    </subcellularLocation>
</comment>
<dbReference type="GO" id="GO:0098552">
    <property type="term" value="C:side of membrane"/>
    <property type="evidence" value="ECO:0007669"/>
    <property type="project" value="UniProtKB-KW"/>
</dbReference>
<evidence type="ECO:0000259" key="14">
    <source>
        <dbReference type="SMART" id="SM00768"/>
    </source>
</evidence>
<evidence type="ECO:0000313" key="15">
    <source>
        <dbReference type="EMBL" id="KAE9466772.1"/>
    </source>
</evidence>
<name>A0A6A4MC48_9ERIC</name>
<dbReference type="EMBL" id="QEFC01000076">
    <property type="protein sequence ID" value="KAE9466772.1"/>
    <property type="molecule type" value="Genomic_DNA"/>
</dbReference>
<evidence type="ECO:0000256" key="2">
    <source>
        <dbReference type="ARBA" id="ARBA00008773"/>
    </source>
</evidence>
<accession>A0A6A4MC48</accession>
<dbReference type="Gene3D" id="1.20.58.1040">
    <property type="match status" value="1"/>
</dbReference>
<keyword evidence="9" id="KW-0325">Glycoprotein</keyword>
<dbReference type="InterPro" id="IPR017853">
    <property type="entry name" value="GH"/>
</dbReference>
<keyword evidence="3" id="KW-1003">Cell membrane</keyword>
<evidence type="ECO:0000256" key="12">
    <source>
        <dbReference type="RuleBase" id="RU004335"/>
    </source>
</evidence>
<dbReference type="GO" id="GO:0005975">
    <property type="term" value="P:carbohydrate metabolic process"/>
    <property type="evidence" value="ECO:0007669"/>
    <property type="project" value="InterPro"/>
</dbReference>
<keyword evidence="5 13" id="KW-0732">Signal</keyword>
<comment type="caution">
    <text evidence="15">The sequence shown here is derived from an EMBL/GenBank/DDBJ whole genome shotgun (WGS) entry which is preliminary data.</text>
</comment>
<dbReference type="InterPro" id="IPR012946">
    <property type="entry name" value="X8"/>
</dbReference>
<evidence type="ECO:0000256" key="5">
    <source>
        <dbReference type="ARBA" id="ARBA00022729"/>
    </source>
</evidence>
<feature type="signal peptide" evidence="13">
    <location>
        <begin position="1"/>
        <end position="22"/>
    </location>
</feature>
<dbReference type="PANTHER" id="PTHR31044:SF140">
    <property type="entry name" value="EXPRESSED PROTEIN"/>
    <property type="match status" value="1"/>
</dbReference>
<proteinExistence type="inferred from homology"/>
<keyword evidence="8" id="KW-1015">Disulfide bond</keyword>